<organism evidence="2 3">
    <name type="scientific">Neolewinella antarctica</name>
    <dbReference type="NCBI Taxonomy" id="442734"/>
    <lineage>
        <taxon>Bacteria</taxon>
        <taxon>Pseudomonadati</taxon>
        <taxon>Bacteroidota</taxon>
        <taxon>Saprospiria</taxon>
        <taxon>Saprospirales</taxon>
        <taxon>Lewinellaceae</taxon>
        <taxon>Neolewinella</taxon>
    </lineage>
</organism>
<accession>A0ABX0XDY0</accession>
<dbReference type="RefSeq" id="WP_168038696.1">
    <property type="nucleotide sequence ID" value="NZ_JAATJH010000005.1"/>
</dbReference>
<dbReference type="EMBL" id="JAATJH010000005">
    <property type="protein sequence ID" value="NJC27521.1"/>
    <property type="molecule type" value="Genomic_DNA"/>
</dbReference>
<protein>
    <recommendedName>
        <fullName evidence="4">Adhesin domain-containing protein</fullName>
    </recommendedName>
</protein>
<sequence length="388" mass="42242">MNYKITLLLPLLLIFGQGAGLRADPLTPPAPDQDYERKFSESFDVNGRGSVRLENRYGEINVETWDRDRVQIDVVIKVEATSLEKANKTFDRITINFAGSSNRATATTTIGNAESGGFWNKLFGDDIVINFGSSNNSSDFKVHYNVKMPAAATLETVAKYCDVRLPNLSGNNTTEVAYGDVVCGKLSGSNTVQVSYGSVRADELGKTSSLRLRYGKSTIRKADVLSYDGRYSESMIGTANVIKIDAGYEEIEIEKATEVTLRGNYNDIDIREVDVVDFDGSYTDYSFRRINKSIMGNSGYGDIDIDELGSNFSKIDITTRYADVTIGMPAGRGYDLDLSTRYGDISANGKGSLNRTSEGSSASVKGKVNGTGAGTIRVVTAYGDVVLR</sequence>
<keyword evidence="1" id="KW-0732">Signal</keyword>
<evidence type="ECO:0000256" key="1">
    <source>
        <dbReference type="SAM" id="SignalP"/>
    </source>
</evidence>
<name>A0ABX0XDY0_9BACT</name>
<comment type="caution">
    <text evidence="2">The sequence shown here is derived from an EMBL/GenBank/DDBJ whole genome shotgun (WGS) entry which is preliminary data.</text>
</comment>
<evidence type="ECO:0000313" key="3">
    <source>
        <dbReference type="Proteomes" id="UP000770785"/>
    </source>
</evidence>
<keyword evidence="3" id="KW-1185">Reference proteome</keyword>
<evidence type="ECO:0008006" key="4">
    <source>
        <dbReference type="Google" id="ProtNLM"/>
    </source>
</evidence>
<evidence type="ECO:0000313" key="2">
    <source>
        <dbReference type="EMBL" id="NJC27521.1"/>
    </source>
</evidence>
<proteinExistence type="predicted"/>
<feature type="chain" id="PRO_5046050024" description="Adhesin domain-containing protein" evidence="1">
    <location>
        <begin position="23"/>
        <end position="388"/>
    </location>
</feature>
<gene>
    <name evidence="2" type="ORF">GGR27_003038</name>
</gene>
<feature type="signal peptide" evidence="1">
    <location>
        <begin position="1"/>
        <end position="22"/>
    </location>
</feature>
<reference evidence="2 3" key="1">
    <citation type="submission" date="2020-03" db="EMBL/GenBank/DDBJ databases">
        <title>Genomic Encyclopedia of Type Strains, Phase IV (KMG-IV): sequencing the most valuable type-strain genomes for metagenomic binning, comparative biology and taxonomic classification.</title>
        <authorList>
            <person name="Goeker M."/>
        </authorList>
    </citation>
    <scope>NUCLEOTIDE SEQUENCE [LARGE SCALE GENOMIC DNA]</scope>
    <source>
        <strain evidence="2 3">DSM 105096</strain>
    </source>
</reference>
<dbReference type="Proteomes" id="UP000770785">
    <property type="component" value="Unassembled WGS sequence"/>
</dbReference>